<evidence type="ECO:0000313" key="4">
    <source>
        <dbReference type="Proteomes" id="UP000254253"/>
    </source>
</evidence>
<dbReference type="Proteomes" id="UP000254253">
    <property type="component" value="Unassembled WGS sequence"/>
</dbReference>
<name>A0A380TXH1_ACTLI</name>
<organism evidence="3 4">
    <name type="scientific">Actinobacillus lignieresii</name>
    <dbReference type="NCBI Taxonomy" id="720"/>
    <lineage>
        <taxon>Bacteria</taxon>
        <taxon>Pseudomonadati</taxon>
        <taxon>Pseudomonadota</taxon>
        <taxon>Gammaproteobacteria</taxon>
        <taxon>Pasteurellales</taxon>
        <taxon>Pasteurellaceae</taxon>
        <taxon>Actinobacillus</taxon>
    </lineage>
</organism>
<keyword evidence="1 2" id="KW-0732">Signal</keyword>
<dbReference type="EMBL" id="UFRN01000002">
    <property type="protein sequence ID" value="SUT93343.1"/>
    <property type="molecule type" value="Genomic_DNA"/>
</dbReference>
<dbReference type="InterPro" id="IPR005220">
    <property type="entry name" value="CarO-like"/>
</dbReference>
<reference evidence="3 4" key="1">
    <citation type="submission" date="2018-06" db="EMBL/GenBank/DDBJ databases">
        <authorList>
            <consortium name="Pathogen Informatics"/>
            <person name="Doyle S."/>
        </authorList>
    </citation>
    <scope>NUCLEOTIDE SEQUENCE [LARGE SCALE GENOMIC DNA]</scope>
    <source>
        <strain evidence="3 4">NCTC4191</strain>
    </source>
</reference>
<dbReference type="PANTHER" id="PTHR36571">
    <property type="entry name" value="PROTEIN YGIW"/>
    <property type="match status" value="1"/>
</dbReference>
<dbReference type="AlphaFoldDB" id="A0A380TXH1"/>
<dbReference type="NCBIfam" id="NF033674">
    <property type="entry name" value="stress_OB_fold"/>
    <property type="match status" value="1"/>
</dbReference>
<feature type="chain" id="PRO_5016772212" evidence="2">
    <location>
        <begin position="25"/>
        <end position="198"/>
    </location>
</feature>
<evidence type="ECO:0000256" key="2">
    <source>
        <dbReference type="SAM" id="SignalP"/>
    </source>
</evidence>
<proteinExistence type="predicted"/>
<dbReference type="RefSeq" id="WP_115590529.1">
    <property type="nucleotide sequence ID" value="NZ_UFRN01000002.1"/>
</dbReference>
<dbReference type="Gene3D" id="2.40.50.200">
    <property type="entry name" value="Bacterial OB-fold"/>
    <property type="match status" value="1"/>
</dbReference>
<dbReference type="PANTHER" id="PTHR36571:SF1">
    <property type="entry name" value="PROTEIN YGIW"/>
    <property type="match status" value="1"/>
</dbReference>
<evidence type="ECO:0000256" key="1">
    <source>
        <dbReference type="ARBA" id="ARBA00022729"/>
    </source>
</evidence>
<feature type="signal peptide" evidence="2">
    <location>
        <begin position="1"/>
        <end position="24"/>
    </location>
</feature>
<sequence length="198" mass="22044">MKKFMTMTSILALSSMALTSFANAEETTAQAQNNAQTEMPATAEKAAPVIGQQAVEFTRKAADQMMQGQGRGQNFHSFHHNGKHPHDMMRMMAYHHPHQFGGYKPQGFIDQNAVAKDAKAALEAKDRSFVQLEGSISKQVNDTEYTFVDSTGQIKIEVPPSLWRGLSVGPQDKVRIEGILDKQWEQPEIKVKNITKAK</sequence>
<keyword evidence="4" id="KW-1185">Reference proteome</keyword>
<accession>A0A380TXH1</accession>
<dbReference type="SUPFAM" id="SSF101756">
    <property type="entry name" value="Hypothetical protein YgiW"/>
    <property type="match status" value="1"/>
</dbReference>
<protein>
    <submittedName>
        <fullName evidence="3">Uncharacterized conserved protein</fullName>
    </submittedName>
</protein>
<dbReference type="InterPro" id="IPR036700">
    <property type="entry name" value="BOBF_sf"/>
</dbReference>
<evidence type="ECO:0000313" key="3">
    <source>
        <dbReference type="EMBL" id="SUT93343.1"/>
    </source>
</evidence>
<dbReference type="Pfam" id="PF04076">
    <property type="entry name" value="BOF"/>
    <property type="match status" value="1"/>
</dbReference>
<gene>
    <name evidence="3" type="ORF">NCTC4191_01166</name>
</gene>